<dbReference type="EMBL" id="JAESWA010000022">
    <property type="protein sequence ID" value="MBL4932171.1"/>
    <property type="molecule type" value="Genomic_DNA"/>
</dbReference>
<protein>
    <recommendedName>
        <fullName evidence="5">Lipoprotein</fullName>
    </recommendedName>
</protein>
<accession>A0A937K391</accession>
<dbReference type="Proteomes" id="UP000623681">
    <property type="component" value="Unassembled WGS sequence"/>
</dbReference>
<reference evidence="3" key="1">
    <citation type="submission" date="2021-01" db="EMBL/GenBank/DDBJ databases">
        <title>Genome public.</title>
        <authorList>
            <person name="Liu C."/>
            <person name="Sun Q."/>
        </authorList>
    </citation>
    <scope>NUCLEOTIDE SEQUENCE</scope>
    <source>
        <strain evidence="3">YIM B02565</strain>
    </source>
</reference>
<dbReference type="PROSITE" id="PS51257">
    <property type="entry name" value="PROKAR_LIPOPROTEIN"/>
    <property type="match status" value="1"/>
</dbReference>
<evidence type="ECO:0008006" key="5">
    <source>
        <dbReference type="Google" id="ProtNLM"/>
    </source>
</evidence>
<comment type="caution">
    <text evidence="3">The sequence shown here is derived from an EMBL/GenBank/DDBJ whole genome shotgun (WGS) entry which is preliminary data.</text>
</comment>
<evidence type="ECO:0000313" key="3">
    <source>
        <dbReference type="EMBL" id="MBL4932171.1"/>
    </source>
</evidence>
<dbReference type="RefSeq" id="WP_202767541.1">
    <property type="nucleotide sequence ID" value="NZ_JAESWA010000022.1"/>
</dbReference>
<gene>
    <name evidence="3" type="ORF">JK634_10170</name>
</gene>
<evidence type="ECO:0000256" key="2">
    <source>
        <dbReference type="SAM" id="SignalP"/>
    </source>
</evidence>
<feature type="region of interest" description="Disordered" evidence="1">
    <location>
        <begin position="26"/>
        <end position="80"/>
    </location>
</feature>
<feature type="compositionally biased region" description="Polar residues" evidence="1">
    <location>
        <begin position="31"/>
        <end position="46"/>
    </location>
</feature>
<sequence>MKKKIITILLVVVSAFSVACGNKKDEGAQVSKENNQSVSQTNNKENSSAEEAKSNTIDSSNNNKALNSVKNTSSQSTSNKQEEKFYGNWVAKKKLGFAKVSAFSNEDVDKIIGMKFSFSKESASCFRDSLDSMKDVAANPKYTKRILNEDDLWNDYRINLKLKDLGIENGTITEVQAQDASGKGCTFFIKDDNTLILNGGGVLIELNRA</sequence>
<dbReference type="AlphaFoldDB" id="A0A937K391"/>
<feature type="signal peptide" evidence="2">
    <location>
        <begin position="1"/>
        <end position="19"/>
    </location>
</feature>
<evidence type="ECO:0000256" key="1">
    <source>
        <dbReference type="SAM" id="MobiDB-lite"/>
    </source>
</evidence>
<name>A0A937K391_9CLOT</name>
<feature type="compositionally biased region" description="Polar residues" evidence="1">
    <location>
        <begin position="54"/>
        <end position="79"/>
    </location>
</feature>
<feature type="chain" id="PRO_5039665021" description="Lipoprotein" evidence="2">
    <location>
        <begin position="20"/>
        <end position="209"/>
    </location>
</feature>
<keyword evidence="2" id="KW-0732">Signal</keyword>
<keyword evidence="4" id="KW-1185">Reference proteome</keyword>
<organism evidence="3 4">
    <name type="scientific">Clostridium paridis</name>
    <dbReference type="NCBI Taxonomy" id="2803863"/>
    <lineage>
        <taxon>Bacteria</taxon>
        <taxon>Bacillati</taxon>
        <taxon>Bacillota</taxon>
        <taxon>Clostridia</taxon>
        <taxon>Eubacteriales</taxon>
        <taxon>Clostridiaceae</taxon>
        <taxon>Clostridium</taxon>
    </lineage>
</organism>
<evidence type="ECO:0000313" key="4">
    <source>
        <dbReference type="Proteomes" id="UP000623681"/>
    </source>
</evidence>
<proteinExistence type="predicted"/>